<accession>D8LJ19</accession>
<dbReference type="InterPro" id="IPR036859">
    <property type="entry name" value="CAP-Gly_dom_sf"/>
</dbReference>
<dbReference type="Gene3D" id="2.30.30.190">
    <property type="entry name" value="CAP Gly-rich-like domain"/>
    <property type="match status" value="1"/>
</dbReference>
<dbReference type="PROSITE" id="PS50245">
    <property type="entry name" value="CAP_GLY_2"/>
    <property type="match status" value="1"/>
</dbReference>
<feature type="region of interest" description="Disordered" evidence="1">
    <location>
        <begin position="309"/>
        <end position="343"/>
    </location>
</feature>
<name>D8LJ19_ECTSI</name>
<dbReference type="EMBL" id="FN648409">
    <property type="protein sequence ID" value="CBN76903.1"/>
    <property type="molecule type" value="Genomic_DNA"/>
</dbReference>
<dbReference type="InParanoid" id="D8LJ19"/>
<dbReference type="InterPro" id="IPR000938">
    <property type="entry name" value="CAP-Gly_domain"/>
</dbReference>
<reference evidence="3 4" key="1">
    <citation type="journal article" date="2010" name="Nature">
        <title>The Ectocarpus genome and the independent evolution of multicellularity in brown algae.</title>
        <authorList>
            <person name="Cock J.M."/>
            <person name="Sterck L."/>
            <person name="Rouze P."/>
            <person name="Scornet D."/>
            <person name="Allen A.E."/>
            <person name="Amoutzias G."/>
            <person name="Anthouard V."/>
            <person name="Artiguenave F."/>
            <person name="Aury J.M."/>
            <person name="Badger J.H."/>
            <person name="Beszteri B."/>
            <person name="Billiau K."/>
            <person name="Bonnet E."/>
            <person name="Bothwell J.H."/>
            <person name="Bowler C."/>
            <person name="Boyen C."/>
            <person name="Brownlee C."/>
            <person name="Carrano C.J."/>
            <person name="Charrier B."/>
            <person name="Cho G.Y."/>
            <person name="Coelho S.M."/>
            <person name="Collen J."/>
            <person name="Corre E."/>
            <person name="Da Silva C."/>
            <person name="Delage L."/>
            <person name="Delaroque N."/>
            <person name="Dittami S.M."/>
            <person name="Doulbeau S."/>
            <person name="Elias M."/>
            <person name="Farnham G."/>
            <person name="Gachon C.M."/>
            <person name="Gschloessl B."/>
            <person name="Heesch S."/>
            <person name="Jabbari K."/>
            <person name="Jubin C."/>
            <person name="Kawai H."/>
            <person name="Kimura K."/>
            <person name="Kloareg B."/>
            <person name="Kupper F.C."/>
            <person name="Lang D."/>
            <person name="Le Bail A."/>
            <person name="Leblanc C."/>
            <person name="Lerouge P."/>
            <person name="Lohr M."/>
            <person name="Lopez P.J."/>
            <person name="Martens C."/>
            <person name="Maumus F."/>
            <person name="Michel G."/>
            <person name="Miranda-Saavedra D."/>
            <person name="Morales J."/>
            <person name="Moreau H."/>
            <person name="Motomura T."/>
            <person name="Nagasato C."/>
            <person name="Napoli C.A."/>
            <person name="Nelson D.R."/>
            <person name="Nyvall-Collen P."/>
            <person name="Peters A.F."/>
            <person name="Pommier C."/>
            <person name="Potin P."/>
            <person name="Poulain J."/>
            <person name="Quesneville H."/>
            <person name="Read B."/>
            <person name="Rensing S.A."/>
            <person name="Ritter A."/>
            <person name="Rousvoal S."/>
            <person name="Samanta M."/>
            <person name="Samson G."/>
            <person name="Schroeder D.C."/>
            <person name="Segurens B."/>
            <person name="Strittmatter M."/>
            <person name="Tonon T."/>
            <person name="Tregear J.W."/>
            <person name="Valentin K."/>
            <person name="von Dassow P."/>
            <person name="Yamagishi T."/>
            <person name="Van de Peer Y."/>
            <person name="Wincker P."/>
        </authorList>
    </citation>
    <scope>NUCLEOTIDE SEQUENCE [LARGE SCALE GENOMIC DNA]</scope>
    <source>
        <strain evidence="4">Ec32 / CCAP1310/4</strain>
    </source>
</reference>
<dbReference type="Pfam" id="PF01302">
    <property type="entry name" value="CAP_GLY"/>
    <property type="match status" value="1"/>
</dbReference>
<keyword evidence="4" id="KW-1185">Reference proteome</keyword>
<dbReference type="SMART" id="SM01052">
    <property type="entry name" value="CAP_GLY"/>
    <property type="match status" value="1"/>
</dbReference>
<feature type="region of interest" description="Disordered" evidence="1">
    <location>
        <begin position="93"/>
        <end position="158"/>
    </location>
</feature>
<organism evidence="3 4">
    <name type="scientific">Ectocarpus siliculosus</name>
    <name type="common">Brown alga</name>
    <name type="synonym">Conferva siliculosa</name>
    <dbReference type="NCBI Taxonomy" id="2880"/>
    <lineage>
        <taxon>Eukaryota</taxon>
        <taxon>Sar</taxon>
        <taxon>Stramenopiles</taxon>
        <taxon>Ochrophyta</taxon>
        <taxon>PX clade</taxon>
        <taxon>Phaeophyceae</taxon>
        <taxon>Ectocarpales</taxon>
        <taxon>Ectocarpaceae</taxon>
        <taxon>Ectocarpus</taxon>
    </lineage>
</organism>
<dbReference type="eggNOG" id="KOG0971">
    <property type="taxonomic scope" value="Eukaryota"/>
</dbReference>
<feature type="compositionally biased region" description="Basic and acidic residues" evidence="1">
    <location>
        <begin position="309"/>
        <end position="331"/>
    </location>
</feature>
<dbReference type="STRING" id="2880.D8LJ19"/>
<feature type="region of interest" description="Disordered" evidence="1">
    <location>
        <begin position="1"/>
        <end position="32"/>
    </location>
</feature>
<dbReference type="Proteomes" id="UP000002630">
    <property type="component" value="Linkage Group LG08"/>
</dbReference>
<protein>
    <submittedName>
        <fullName evidence="3">Similar to dynactin</fullName>
    </submittedName>
</protein>
<dbReference type="OrthoDB" id="2130750at2759"/>
<evidence type="ECO:0000313" key="3">
    <source>
        <dbReference type="EMBL" id="CBN76903.1"/>
    </source>
</evidence>
<proteinExistence type="predicted"/>
<gene>
    <name evidence="3" type="ORF">Esi_0023_0185</name>
</gene>
<dbReference type="SUPFAM" id="SSF74924">
    <property type="entry name" value="Cap-Gly domain"/>
    <property type="match status" value="1"/>
</dbReference>
<sequence>MFGLTPRTKPSPRHAKGQAAGSKDGGEFPAVGRRVRTLPKGLLGVVRWVGPTHFSAGVWVGVELDTCDGRNDGEVQGTRYFTCSAGHGVFVRPDNVSPTKEGASTAAPPTPASSADRRRPNPGGPELTPTQLTRRGSHASLVSENVGGSGVPSNTWVPGSECSARKALDKGKRTGSGDDPMIGQILASETFSRILSDTVAERVKTEMARKEFHMKADSEAMLSRMSHVERVVEDAGGAMDDIASMVQTISESVEGRPADLDLKGAAAGGVGGGDAGGGGRDDARVAELTKLLCTVHDMSSQAAELLRAERKQNQDQVKRLTERVQELETRSRGSAASPKPMEG</sequence>
<feature type="domain" description="CAP-Gly" evidence="2">
    <location>
        <begin position="50"/>
        <end position="92"/>
    </location>
</feature>
<dbReference type="AlphaFoldDB" id="D8LJ19"/>
<evidence type="ECO:0000313" key="4">
    <source>
        <dbReference type="Proteomes" id="UP000002630"/>
    </source>
</evidence>
<dbReference type="EMBL" id="FN649733">
    <property type="protein sequence ID" value="CBN76903.1"/>
    <property type="molecule type" value="Genomic_DNA"/>
</dbReference>
<dbReference type="PANTHER" id="PTHR18916">
    <property type="entry name" value="DYNACTIN 1-RELATED MICROTUBULE-BINDING"/>
    <property type="match status" value="1"/>
</dbReference>
<evidence type="ECO:0000256" key="1">
    <source>
        <dbReference type="SAM" id="MobiDB-lite"/>
    </source>
</evidence>
<evidence type="ECO:0000259" key="2">
    <source>
        <dbReference type="PROSITE" id="PS50245"/>
    </source>
</evidence>